<reference evidence="2" key="1">
    <citation type="submission" date="2021-06" db="EMBL/GenBank/DDBJ databases">
        <authorList>
            <person name="Hodson N. C."/>
            <person name="Mongue J. A."/>
            <person name="Jaron S. K."/>
        </authorList>
    </citation>
    <scope>NUCLEOTIDE SEQUENCE</scope>
</reference>
<gene>
    <name evidence="2" type="ORF">AFUS01_LOCUS3626</name>
</gene>
<protein>
    <recommendedName>
        <fullName evidence="1">Arrestin C-terminal-like domain-containing protein</fullName>
    </recommendedName>
</protein>
<proteinExistence type="predicted"/>
<evidence type="ECO:0000313" key="2">
    <source>
        <dbReference type="EMBL" id="CAG7692164.1"/>
    </source>
</evidence>
<dbReference type="Proteomes" id="UP000708208">
    <property type="component" value="Unassembled WGS sequence"/>
</dbReference>
<dbReference type="EMBL" id="CAJVCH010021912">
    <property type="protein sequence ID" value="CAG7692164.1"/>
    <property type="molecule type" value="Genomic_DNA"/>
</dbReference>
<organism evidence="2 3">
    <name type="scientific">Allacma fusca</name>
    <dbReference type="NCBI Taxonomy" id="39272"/>
    <lineage>
        <taxon>Eukaryota</taxon>
        <taxon>Metazoa</taxon>
        <taxon>Ecdysozoa</taxon>
        <taxon>Arthropoda</taxon>
        <taxon>Hexapoda</taxon>
        <taxon>Collembola</taxon>
        <taxon>Symphypleona</taxon>
        <taxon>Sminthuridae</taxon>
        <taxon>Allacma</taxon>
    </lineage>
</organism>
<dbReference type="PANTHER" id="PTHR11188:SF176">
    <property type="entry name" value="ARRESTIN DOMAIN-CONTAINING PROTEIN 1"/>
    <property type="match status" value="1"/>
</dbReference>
<dbReference type="GO" id="GO:0015031">
    <property type="term" value="P:protein transport"/>
    <property type="evidence" value="ECO:0007669"/>
    <property type="project" value="TreeGrafter"/>
</dbReference>
<evidence type="ECO:0000259" key="1">
    <source>
        <dbReference type="SMART" id="SM01017"/>
    </source>
</evidence>
<name>A0A8J2NLB4_9HEXA</name>
<evidence type="ECO:0000313" key="3">
    <source>
        <dbReference type="Proteomes" id="UP000708208"/>
    </source>
</evidence>
<dbReference type="SMART" id="SM01017">
    <property type="entry name" value="Arrestin_C"/>
    <property type="match status" value="1"/>
</dbReference>
<dbReference type="Pfam" id="PF00339">
    <property type="entry name" value="Arrestin_N"/>
    <property type="match status" value="1"/>
</dbReference>
<dbReference type="OrthoDB" id="2333384at2759"/>
<dbReference type="GO" id="GO:0005737">
    <property type="term" value="C:cytoplasm"/>
    <property type="evidence" value="ECO:0007669"/>
    <property type="project" value="TreeGrafter"/>
</dbReference>
<dbReference type="PANTHER" id="PTHR11188">
    <property type="entry name" value="ARRESTIN DOMAIN CONTAINING PROTEIN"/>
    <property type="match status" value="1"/>
</dbReference>
<comment type="caution">
    <text evidence="2">The sequence shown here is derived from an EMBL/GenBank/DDBJ whole genome shotgun (WGS) entry which is preliminary data.</text>
</comment>
<accession>A0A8J2NLB4</accession>
<dbReference type="InterPro" id="IPR011022">
    <property type="entry name" value="Arrestin_C-like"/>
</dbReference>
<keyword evidence="3" id="KW-1185">Reference proteome</keyword>
<feature type="domain" description="Arrestin C-terminal-like" evidence="1">
    <location>
        <begin position="197"/>
        <end position="331"/>
    </location>
</feature>
<dbReference type="AlphaFoldDB" id="A0A8J2NLB4"/>
<dbReference type="Pfam" id="PF02752">
    <property type="entry name" value="Arrestin_C"/>
    <property type="match status" value="1"/>
</dbReference>
<dbReference type="InterPro" id="IPR050357">
    <property type="entry name" value="Arrestin_domain-protein"/>
</dbReference>
<dbReference type="InterPro" id="IPR011021">
    <property type="entry name" value="Arrestin-like_N"/>
</dbReference>
<sequence>MSSSFELFSILINGNSSGIFFPGDIISGYVFKLSSRIVTKNVNITCRGKAVVSLDGNDFSGSARLRFKGIQYLLPATTKEEFFLLSTVCLDEYMNMNLGMEDEEDESISRISRPLLFQFHLRLPKVLPPSCNLHYGFTVYDIMFEWQAWKPETDEWEHKVKHIPISIGASVNLNEIPFAGEPAEATRHEKFSFFCLSFGSIDVNLSVNKMGYTPGEQLNFKVHTNNETKFDVEKITVSLKQERIFYVGELKKKFSKLLAVCDGPRVPQGECQLWEDFMIVPEIQWKFFWPCSLIKVVFYLQVKLTTYKNSCNTPETILENSVNILIGDVPVDPEIYYENFCTAMGIRELDTIYEPERLWLGIDCLSRGIIAHRAQRHVFGANSVQVSMDDSIPSYSSVVSCSHIGSSSRPVHGLESPPPSYQEAMRFLRKPLEYRTEENEDNCGHSEDVV</sequence>